<organism evidence="2 3">
    <name type="scientific">Gnathostoma spinigerum</name>
    <dbReference type="NCBI Taxonomy" id="75299"/>
    <lineage>
        <taxon>Eukaryota</taxon>
        <taxon>Metazoa</taxon>
        <taxon>Ecdysozoa</taxon>
        <taxon>Nematoda</taxon>
        <taxon>Chromadorea</taxon>
        <taxon>Rhabditida</taxon>
        <taxon>Spirurina</taxon>
        <taxon>Gnathostomatomorpha</taxon>
        <taxon>Gnathostomatoidea</taxon>
        <taxon>Gnathostomatidae</taxon>
        <taxon>Gnathostoma</taxon>
    </lineage>
</organism>
<reference evidence="2 3" key="1">
    <citation type="submission" date="2024-08" db="EMBL/GenBank/DDBJ databases">
        <title>Gnathostoma spinigerum genome.</title>
        <authorList>
            <person name="Gonzalez-Bertolin B."/>
            <person name="Monzon S."/>
            <person name="Zaballos A."/>
            <person name="Jimenez P."/>
            <person name="Dekumyoy P."/>
            <person name="Varona S."/>
            <person name="Cuesta I."/>
            <person name="Sumanam S."/>
            <person name="Adisakwattana P."/>
            <person name="Gasser R.B."/>
            <person name="Hernandez-Gonzalez A."/>
            <person name="Young N.D."/>
            <person name="Perteguer M.J."/>
        </authorList>
    </citation>
    <scope>NUCLEOTIDE SEQUENCE [LARGE SCALE GENOMIC DNA]</scope>
    <source>
        <strain evidence="2">AL3</strain>
        <tissue evidence="2">Liver</tissue>
    </source>
</reference>
<proteinExistence type="predicted"/>
<keyword evidence="3" id="KW-1185">Reference proteome</keyword>
<sequence length="258" mass="28880">MGRACAENTNMAEYSSVSDGILSYMCSLAVEKCSKKEERKKASCGGDAMRRRLLIRNFVSHMLEKQNTCDDEKDIELILAKHDVSVEEDDENTEDETSTEETEYCDYSELSMCPPSTSVFLEHWLQLGCLPSAVLSDSLFEDENSSKRDADDSDKDQTASASGGLEEDIEMSRDFRINSHQNSNFADLKNINLLTPGGCREAESSVWRDGLLNSKKLVENPEALEEYESSVAKRSSNDDIAFVANLFVHSAKRFKCAF</sequence>
<protein>
    <submittedName>
        <fullName evidence="2">Uncharacterized protein</fullName>
    </submittedName>
</protein>
<dbReference type="EMBL" id="JBGFUD010002330">
    <property type="protein sequence ID" value="MFH4977478.1"/>
    <property type="molecule type" value="Genomic_DNA"/>
</dbReference>
<evidence type="ECO:0000313" key="2">
    <source>
        <dbReference type="EMBL" id="MFH4977478.1"/>
    </source>
</evidence>
<name>A0ABD6EBX7_9BILA</name>
<accession>A0ABD6EBX7</accession>
<dbReference type="Proteomes" id="UP001608902">
    <property type="component" value="Unassembled WGS sequence"/>
</dbReference>
<comment type="caution">
    <text evidence="2">The sequence shown here is derived from an EMBL/GenBank/DDBJ whole genome shotgun (WGS) entry which is preliminary data.</text>
</comment>
<feature type="region of interest" description="Disordered" evidence="1">
    <location>
        <begin position="144"/>
        <end position="167"/>
    </location>
</feature>
<evidence type="ECO:0000256" key="1">
    <source>
        <dbReference type="SAM" id="MobiDB-lite"/>
    </source>
</evidence>
<gene>
    <name evidence="2" type="ORF">AB6A40_004187</name>
</gene>
<evidence type="ECO:0000313" key="3">
    <source>
        <dbReference type="Proteomes" id="UP001608902"/>
    </source>
</evidence>
<dbReference type="AlphaFoldDB" id="A0ABD6EBX7"/>